<dbReference type="GO" id="GO:0005829">
    <property type="term" value="C:cytosol"/>
    <property type="evidence" value="ECO:0007669"/>
    <property type="project" value="TreeGrafter"/>
</dbReference>
<gene>
    <name evidence="3" type="ORF">SAMN04489857_1175</name>
</gene>
<dbReference type="PANTHER" id="PTHR10948">
    <property type="entry name" value="TRANSPOSASE"/>
    <property type="match status" value="1"/>
</dbReference>
<proteinExistence type="predicted"/>
<dbReference type="GO" id="GO:0004803">
    <property type="term" value="F:transposase activity"/>
    <property type="evidence" value="ECO:0007669"/>
    <property type="project" value="TreeGrafter"/>
</dbReference>
<feature type="domain" description="Transposase IS30-like HTH" evidence="2">
    <location>
        <begin position="4"/>
        <end position="46"/>
    </location>
</feature>
<dbReference type="RefSeq" id="WP_157692170.1">
    <property type="nucleotide sequence ID" value="NZ_LT629759.1"/>
</dbReference>
<dbReference type="AlphaFoldDB" id="A0A1H1LWM8"/>
<dbReference type="OrthoDB" id="9803231at2"/>
<sequence length="92" mass="10731">MDRYGHLGITEREDIMLLWRDGEGVSQIAREIGRDKSTVSREMRRNGWANPRTDRPSYRASTAQKRARCRRPHLLDDPGTRALVARLVRDEK</sequence>
<dbReference type="InterPro" id="IPR051917">
    <property type="entry name" value="Transposase-Integrase"/>
</dbReference>
<protein>
    <submittedName>
        <fullName evidence="3">Helix-turn-helix domain-containing protein</fullName>
    </submittedName>
</protein>
<dbReference type="GO" id="GO:0032196">
    <property type="term" value="P:transposition"/>
    <property type="evidence" value="ECO:0007669"/>
    <property type="project" value="TreeGrafter"/>
</dbReference>
<accession>A0A1H1LWM8</accession>
<evidence type="ECO:0000313" key="3">
    <source>
        <dbReference type="EMBL" id="SDR78931.1"/>
    </source>
</evidence>
<evidence type="ECO:0000313" key="4">
    <source>
        <dbReference type="Proteomes" id="UP000199480"/>
    </source>
</evidence>
<feature type="region of interest" description="Disordered" evidence="1">
    <location>
        <begin position="41"/>
        <end position="68"/>
    </location>
</feature>
<dbReference type="Pfam" id="PF13936">
    <property type="entry name" value="HTH_38"/>
    <property type="match status" value="1"/>
</dbReference>
<dbReference type="Gene3D" id="1.10.10.60">
    <property type="entry name" value="Homeodomain-like"/>
    <property type="match status" value="1"/>
</dbReference>
<evidence type="ECO:0000259" key="2">
    <source>
        <dbReference type="Pfam" id="PF13936"/>
    </source>
</evidence>
<reference evidence="4" key="1">
    <citation type="submission" date="2016-10" db="EMBL/GenBank/DDBJ databases">
        <authorList>
            <person name="Varghese N."/>
            <person name="Submissions S."/>
        </authorList>
    </citation>
    <scope>NUCLEOTIDE SEQUENCE [LARGE SCALE GENOMIC DNA]</scope>
    <source>
        <strain evidence="4">DSM 22620</strain>
    </source>
</reference>
<dbReference type="SUPFAM" id="SSF46689">
    <property type="entry name" value="Homeodomain-like"/>
    <property type="match status" value="1"/>
</dbReference>
<dbReference type="InterPro" id="IPR025246">
    <property type="entry name" value="IS30-like_HTH"/>
</dbReference>
<dbReference type="Proteomes" id="UP000199480">
    <property type="component" value="Chromosome I"/>
</dbReference>
<dbReference type="GeneID" id="78500532"/>
<dbReference type="InterPro" id="IPR009057">
    <property type="entry name" value="Homeodomain-like_sf"/>
</dbReference>
<dbReference type="EMBL" id="LT629759">
    <property type="protein sequence ID" value="SDR78931.1"/>
    <property type="molecule type" value="Genomic_DNA"/>
</dbReference>
<name>A0A1H1LWM8_9ACTN</name>
<dbReference type="PANTHER" id="PTHR10948:SF23">
    <property type="entry name" value="TRANSPOSASE INSI FOR INSERTION SEQUENCE ELEMENT IS30A-RELATED"/>
    <property type="match status" value="1"/>
</dbReference>
<organism evidence="3 4">
    <name type="scientific">Parafannyhessea umbonata</name>
    <dbReference type="NCBI Taxonomy" id="604330"/>
    <lineage>
        <taxon>Bacteria</taxon>
        <taxon>Bacillati</taxon>
        <taxon>Actinomycetota</taxon>
        <taxon>Coriobacteriia</taxon>
        <taxon>Coriobacteriales</taxon>
        <taxon>Atopobiaceae</taxon>
        <taxon>Parafannyhessea</taxon>
    </lineage>
</organism>
<evidence type="ECO:0000256" key="1">
    <source>
        <dbReference type="SAM" id="MobiDB-lite"/>
    </source>
</evidence>